<dbReference type="GO" id="GO:0016887">
    <property type="term" value="F:ATP hydrolysis activity"/>
    <property type="evidence" value="ECO:0007669"/>
    <property type="project" value="InterPro"/>
</dbReference>
<evidence type="ECO:0000313" key="3">
    <source>
        <dbReference type="Proteomes" id="UP000184300"/>
    </source>
</evidence>
<dbReference type="Pfam" id="PF00004">
    <property type="entry name" value="AAA"/>
    <property type="match status" value="1"/>
</dbReference>
<evidence type="ECO:0000259" key="1">
    <source>
        <dbReference type="Pfam" id="PF00004"/>
    </source>
</evidence>
<dbReference type="AlphaFoldDB" id="A0A1L9VBG9"/>
<dbReference type="EMBL" id="KV878907">
    <property type="protein sequence ID" value="OJJ81253.1"/>
    <property type="molecule type" value="Genomic_DNA"/>
</dbReference>
<dbReference type="GeneID" id="34466548"/>
<name>A0A1L9VBG9_ASPGL</name>
<dbReference type="Proteomes" id="UP000184300">
    <property type="component" value="Unassembled WGS sequence"/>
</dbReference>
<dbReference type="GO" id="GO:0005524">
    <property type="term" value="F:ATP binding"/>
    <property type="evidence" value="ECO:0007669"/>
    <property type="project" value="InterPro"/>
</dbReference>
<dbReference type="InterPro" id="IPR027417">
    <property type="entry name" value="P-loop_NTPase"/>
</dbReference>
<keyword evidence="3" id="KW-1185">Reference proteome</keyword>
<dbReference type="VEuPathDB" id="FungiDB:ASPGLDRAFT_84664"/>
<dbReference type="Gene3D" id="3.40.50.300">
    <property type="entry name" value="P-loop containing nucleotide triphosphate hydrolases"/>
    <property type="match status" value="1"/>
</dbReference>
<gene>
    <name evidence="2" type="ORF">ASPGLDRAFT_84664</name>
</gene>
<reference evidence="3" key="1">
    <citation type="journal article" date="2017" name="Genome Biol.">
        <title>Comparative genomics reveals high biological diversity and specific adaptations in the industrially and medically important fungal genus Aspergillus.</title>
        <authorList>
            <person name="de Vries R.P."/>
            <person name="Riley R."/>
            <person name="Wiebenga A."/>
            <person name="Aguilar-Osorio G."/>
            <person name="Amillis S."/>
            <person name="Uchima C.A."/>
            <person name="Anderluh G."/>
            <person name="Asadollahi M."/>
            <person name="Askin M."/>
            <person name="Barry K."/>
            <person name="Battaglia E."/>
            <person name="Bayram O."/>
            <person name="Benocci T."/>
            <person name="Braus-Stromeyer S.A."/>
            <person name="Caldana C."/>
            <person name="Canovas D."/>
            <person name="Cerqueira G.C."/>
            <person name="Chen F."/>
            <person name="Chen W."/>
            <person name="Choi C."/>
            <person name="Clum A."/>
            <person name="Dos Santos R.A."/>
            <person name="Damasio A.R."/>
            <person name="Diallinas G."/>
            <person name="Emri T."/>
            <person name="Fekete E."/>
            <person name="Flipphi M."/>
            <person name="Freyberg S."/>
            <person name="Gallo A."/>
            <person name="Gournas C."/>
            <person name="Habgood R."/>
            <person name="Hainaut M."/>
            <person name="Harispe M.L."/>
            <person name="Henrissat B."/>
            <person name="Hilden K.S."/>
            <person name="Hope R."/>
            <person name="Hossain A."/>
            <person name="Karabika E."/>
            <person name="Karaffa L."/>
            <person name="Karanyi Z."/>
            <person name="Krasevec N."/>
            <person name="Kuo A."/>
            <person name="Kusch H."/>
            <person name="LaButti K."/>
            <person name="Lagendijk E.L."/>
            <person name="Lapidus A."/>
            <person name="Levasseur A."/>
            <person name="Lindquist E."/>
            <person name="Lipzen A."/>
            <person name="Logrieco A.F."/>
            <person name="MacCabe A."/>
            <person name="Maekelae M.R."/>
            <person name="Malavazi I."/>
            <person name="Melin P."/>
            <person name="Meyer V."/>
            <person name="Mielnichuk N."/>
            <person name="Miskei M."/>
            <person name="Molnar A.P."/>
            <person name="Mule G."/>
            <person name="Ngan C.Y."/>
            <person name="Orejas M."/>
            <person name="Orosz E."/>
            <person name="Ouedraogo J.P."/>
            <person name="Overkamp K.M."/>
            <person name="Park H.-S."/>
            <person name="Perrone G."/>
            <person name="Piumi F."/>
            <person name="Punt P.J."/>
            <person name="Ram A.F."/>
            <person name="Ramon A."/>
            <person name="Rauscher S."/>
            <person name="Record E."/>
            <person name="Riano-Pachon D.M."/>
            <person name="Robert V."/>
            <person name="Roehrig J."/>
            <person name="Ruller R."/>
            <person name="Salamov A."/>
            <person name="Salih N.S."/>
            <person name="Samson R.A."/>
            <person name="Sandor E."/>
            <person name="Sanguinetti M."/>
            <person name="Schuetze T."/>
            <person name="Sepcic K."/>
            <person name="Shelest E."/>
            <person name="Sherlock G."/>
            <person name="Sophianopoulou V."/>
            <person name="Squina F.M."/>
            <person name="Sun H."/>
            <person name="Susca A."/>
            <person name="Todd R.B."/>
            <person name="Tsang A."/>
            <person name="Unkles S.E."/>
            <person name="van de Wiele N."/>
            <person name="van Rossen-Uffink D."/>
            <person name="Oliveira J.V."/>
            <person name="Vesth T.C."/>
            <person name="Visser J."/>
            <person name="Yu J.-H."/>
            <person name="Zhou M."/>
            <person name="Andersen M.R."/>
            <person name="Archer D.B."/>
            <person name="Baker S.E."/>
            <person name="Benoit I."/>
            <person name="Brakhage A.A."/>
            <person name="Braus G.H."/>
            <person name="Fischer R."/>
            <person name="Frisvad J.C."/>
            <person name="Goldman G.H."/>
            <person name="Houbraken J."/>
            <person name="Oakley B."/>
            <person name="Pocsi I."/>
            <person name="Scazzocchio C."/>
            <person name="Seiboth B."/>
            <person name="vanKuyk P.A."/>
            <person name="Wortman J."/>
            <person name="Dyer P.S."/>
            <person name="Grigoriev I.V."/>
        </authorList>
    </citation>
    <scope>NUCLEOTIDE SEQUENCE [LARGE SCALE GENOMIC DNA]</scope>
    <source>
        <strain evidence="3">CBS 516.65</strain>
    </source>
</reference>
<proteinExistence type="predicted"/>
<dbReference type="OrthoDB" id="10042665at2759"/>
<dbReference type="InterPro" id="IPR003959">
    <property type="entry name" value="ATPase_AAA_core"/>
</dbReference>
<sequence length="147" mass="16685">MHHPWSPDQPDGVHISALELDQLDEGCFQFGRPDHLDTEILLPITCGDLGGNNAQEVEHNLEHFFYLARKWGCVLLLDESDVFLSERMPGNIVQNSLVSVFLRVLEYYSGILILTTNRVGQFNEAALSRVHTTLFYTNLNEGDTLRI</sequence>
<dbReference type="PANTHER" id="PTHR46411:SF3">
    <property type="entry name" value="AAA+ ATPASE DOMAIN-CONTAINING PROTEIN"/>
    <property type="match status" value="1"/>
</dbReference>
<evidence type="ECO:0000313" key="2">
    <source>
        <dbReference type="EMBL" id="OJJ81253.1"/>
    </source>
</evidence>
<organism evidence="2 3">
    <name type="scientific">Aspergillus glaucus CBS 516.65</name>
    <dbReference type="NCBI Taxonomy" id="1160497"/>
    <lineage>
        <taxon>Eukaryota</taxon>
        <taxon>Fungi</taxon>
        <taxon>Dikarya</taxon>
        <taxon>Ascomycota</taxon>
        <taxon>Pezizomycotina</taxon>
        <taxon>Eurotiomycetes</taxon>
        <taxon>Eurotiomycetidae</taxon>
        <taxon>Eurotiales</taxon>
        <taxon>Aspergillaceae</taxon>
        <taxon>Aspergillus</taxon>
        <taxon>Aspergillus subgen. Aspergillus</taxon>
    </lineage>
</organism>
<dbReference type="RefSeq" id="XP_022397951.1">
    <property type="nucleotide sequence ID" value="XM_022550288.1"/>
</dbReference>
<accession>A0A1L9VBG9</accession>
<dbReference type="SUPFAM" id="SSF52540">
    <property type="entry name" value="P-loop containing nucleoside triphosphate hydrolases"/>
    <property type="match status" value="1"/>
</dbReference>
<dbReference type="PANTHER" id="PTHR46411">
    <property type="entry name" value="FAMILY ATPASE, PUTATIVE-RELATED"/>
    <property type="match status" value="1"/>
</dbReference>
<protein>
    <recommendedName>
        <fullName evidence="1">ATPase AAA-type core domain-containing protein</fullName>
    </recommendedName>
</protein>
<feature type="domain" description="ATPase AAA-type core" evidence="1">
    <location>
        <begin position="43"/>
        <end position="134"/>
    </location>
</feature>
<dbReference type="STRING" id="1160497.A0A1L9VBG9"/>